<dbReference type="EnsemblMetazoa" id="AALFPA23_010375.R14487">
    <property type="protein sequence ID" value="AALFPA23_010375.P14487"/>
    <property type="gene ID" value="AALFPA23_010375"/>
</dbReference>
<feature type="chain" id="PRO_5047474055" description="Cuticle protein" evidence="1">
    <location>
        <begin position="19"/>
        <end position="135"/>
    </location>
</feature>
<dbReference type="Proteomes" id="UP000069940">
    <property type="component" value="Unassembled WGS sequence"/>
</dbReference>
<reference evidence="3" key="1">
    <citation type="journal article" date="2015" name="Proc. Natl. Acad. Sci. U.S.A.">
        <title>Genome sequence of the Asian Tiger mosquito, Aedes albopictus, reveals insights into its biology, genetics, and evolution.</title>
        <authorList>
            <person name="Chen X.G."/>
            <person name="Jiang X."/>
            <person name="Gu J."/>
            <person name="Xu M."/>
            <person name="Wu Y."/>
            <person name="Deng Y."/>
            <person name="Zhang C."/>
            <person name="Bonizzoni M."/>
            <person name="Dermauw W."/>
            <person name="Vontas J."/>
            <person name="Armbruster P."/>
            <person name="Huang X."/>
            <person name="Yang Y."/>
            <person name="Zhang H."/>
            <person name="He W."/>
            <person name="Peng H."/>
            <person name="Liu Y."/>
            <person name="Wu K."/>
            <person name="Chen J."/>
            <person name="Lirakis M."/>
            <person name="Topalis P."/>
            <person name="Van Leeuwen T."/>
            <person name="Hall A.B."/>
            <person name="Jiang X."/>
            <person name="Thorpe C."/>
            <person name="Mueller R.L."/>
            <person name="Sun C."/>
            <person name="Waterhouse R.M."/>
            <person name="Yan G."/>
            <person name="Tu Z.J."/>
            <person name="Fang X."/>
            <person name="James A.A."/>
        </authorList>
    </citation>
    <scope>NUCLEOTIDE SEQUENCE [LARGE SCALE GENOMIC DNA]</scope>
    <source>
        <strain evidence="3">Foshan</strain>
    </source>
</reference>
<dbReference type="RefSeq" id="XP_019564345.2">
    <property type="nucleotide sequence ID" value="XM_019708800.2"/>
</dbReference>
<reference evidence="2" key="2">
    <citation type="submission" date="2025-05" db="UniProtKB">
        <authorList>
            <consortium name="EnsemblMetazoa"/>
        </authorList>
    </citation>
    <scope>IDENTIFICATION</scope>
    <source>
        <strain evidence="2">Foshan</strain>
    </source>
</reference>
<accession>A0ABM1YM02</accession>
<organism evidence="2 3">
    <name type="scientific">Aedes albopictus</name>
    <name type="common">Asian tiger mosquito</name>
    <name type="synonym">Stegomyia albopicta</name>
    <dbReference type="NCBI Taxonomy" id="7160"/>
    <lineage>
        <taxon>Eukaryota</taxon>
        <taxon>Metazoa</taxon>
        <taxon>Ecdysozoa</taxon>
        <taxon>Arthropoda</taxon>
        <taxon>Hexapoda</taxon>
        <taxon>Insecta</taxon>
        <taxon>Pterygota</taxon>
        <taxon>Neoptera</taxon>
        <taxon>Endopterygota</taxon>
        <taxon>Diptera</taxon>
        <taxon>Nematocera</taxon>
        <taxon>Culicoidea</taxon>
        <taxon>Culicidae</taxon>
        <taxon>Culicinae</taxon>
        <taxon>Aedini</taxon>
        <taxon>Aedes</taxon>
        <taxon>Stegomyia</taxon>
    </lineage>
</organism>
<evidence type="ECO:0000256" key="1">
    <source>
        <dbReference type="SAM" id="SignalP"/>
    </source>
</evidence>
<evidence type="ECO:0000313" key="2">
    <source>
        <dbReference type="EnsemblMetazoa" id="AALFPA23_010375.P14487"/>
    </source>
</evidence>
<dbReference type="PANTHER" id="PTHR12336">
    <property type="entry name" value="ADULT CUTICLE PROTEIN 1-RELATED"/>
    <property type="match status" value="1"/>
</dbReference>
<dbReference type="PANTHER" id="PTHR12336:SF0">
    <property type="entry name" value="ADULT CUTICLE PROTEIN 1-RELATED"/>
    <property type="match status" value="1"/>
</dbReference>
<dbReference type="GeneID" id="109432471"/>
<dbReference type="Pfam" id="PF15955">
    <property type="entry name" value="Cuticle_4"/>
    <property type="match status" value="1"/>
</dbReference>
<name>A0ABM1YM02_AEDAL</name>
<keyword evidence="1" id="KW-0732">Signal</keyword>
<keyword evidence="3" id="KW-1185">Reference proteome</keyword>
<protein>
    <recommendedName>
        <fullName evidence="4">Cuticle protein</fullName>
    </recommendedName>
</protein>
<feature type="signal peptide" evidence="1">
    <location>
        <begin position="1"/>
        <end position="18"/>
    </location>
</feature>
<sequence length="135" mass="14594">MKCIATVILMALAVAAEASYATQIYAHHGHGYVASPYGVYAAHHGSTIIQSNDDHQAWAHHDYWPAATYHSHVHHAPPALGHWDHHRHAHAAPVLPNHHTATYVAVNPGAVHKAPLPGHIVNQKSLNLAPASGLW</sequence>
<dbReference type="InterPro" id="IPR031874">
    <property type="entry name" value="Cuticle_Acp1"/>
</dbReference>
<evidence type="ECO:0000313" key="3">
    <source>
        <dbReference type="Proteomes" id="UP000069940"/>
    </source>
</evidence>
<evidence type="ECO:0008006" key="4">
    <source>
        <dbReference type="Google" id="ProtNLM"/>
    </source>
</evidence>
<proteinExistence type="predicted"/>